<feature type="region of interest" description="Disordered" evidence="1">
    <location>
        <begin position="1"/>
        <end position="95"/>
    </location>
</feature>
<comment type="caution">
    <text evidence="2">The sequence shown here is derived from an EMBL/GenBank/DDBJ whole genome shotgun (WGS) entry which is preliminary data.</text>
</comment>
<keyword evidence="3" id="KW-1185">Reference proteome</keyword>
<dbReference type="EMBL" id="PKSM01000040">
    <property type="protein sequence ID" value="POW19963.1"/>
    <property type="molecule type" value="Genomic_DNA"/>
</dbReference>
<gene>
    <name evidence="2" type="ORF">PSHT_04144</name>
</gene>
<proteinExistence type="predicted"/>
<dbReference type="Proteomes" id="UP000238274">
    <property type="component" value="Unassembled WGS sequence"/>
</dbReference>
<feature type="compositionally biased region" description="Basic and acidic residues" evidence="1">
    <location>
        <begin position="1"/>
        <end position="12"/>
    </location>
</feature>
<evidence type="ECO:0000313" key="2">
    <source>
        <dbReference type="EMBL" id="POW19963.1"/>
    </source>
</evidence>
<name>A0A2S4WDY5_9BASI</name>
<dbReference type="AlphaFoldDB" id="A0A2S4WDY5"/>
<organism evidence="2 3">
    <name type="scientific">Puccinia striiformis</name>
    <dbReference type="NCBI Taxonomy" id="27350"/>
    <lineage>
        <taxon>Eukaryota</taxon>
        <taxon>Fungi</taxon>
        <taxon>Dikarya</taxon>
        <taxon>Basidiomycota</taxon>
        <taxon>Pucciniomycotina</taxon>
        <taxon>Pucciniomycetes</taxon>
        <taxon>Pucciniales</taxon>
        <taxon>Pucciniaceae</taxon>
        <taxon>Puccinia</taxon>
    </lineage>
</organism>
<reference evidence="2 3" key="1">
    <citation type="submission" date="2017-12" db="EMBL/GenBank/DDBJ databases">
        <title>Gene loss provides genomic basis for host adaptation in cereal stripe rust fungi.</title>
        <authorList>
            <person name="Xia C."/>
        </authorList>
    </citation>
    <scope>NUCLEOTIDE SEQUENCE [LARGE SCALE GENOMIC DNA]</scope>
    <source>
        <strain evidence="2 3">93TX-2</strain>
    </source>
</reference>
<dbReference type="VEuPathDB" id="FungiDB:PSHT_04144"/>
<reference evidence="3" key="2">
    <citation type="journal article" date="2018" name="BMC Genomics">
        <title>Genomic insights into host adaptation between the wheat stripe rust pathogen (Puccinia striiformis f. sp. tritici) and the barley stripe rust pathogen (Puccinia striiformis f. sp. hordei).</title>
        <authorList>
            <person name="Xia C."/>
            <person name="Wang M."/>
            <person name="Yin C."/>
            <person name="Cornejo O.E."/>
            <person name="Hulbert S.H."/>
            <person name="Chen X."/>
        </authorList>
    </citation>
    <scope>NUCLEOTIDE SEQUENCE [LARGE SCALE GENOMIC DNA]</scope>
    <source>
        <strain evidence="3">93TX-2</strain>
    </source>
</reference>
<accession>A0A2S4WDY5</accession>
<feature type="compositionally biased region" description="Polar residues" evidence="1">
    <location>
        <begin position="84"/>
        <end position="95"/>
    </location>
</feature>
<protein>
    <submittedName>
        <fullName evidence="2">Uncharacterized protein</fullName>
    </submittedName>
</protein>
<sequence>MFPRSKESKPEAIELEEVNDPIAPSVDPKSEAPGAEAPTEEVAEQLTAPEPTTVLADSVATTADPLPATPSSEVPSRAGETKGILTNNGNELTDS</sequence>
<evidence type="ECO:0000313" key="3">
    <source>
        <dbReference type="Proteomes" id="UP000238274"/>
    </source>
</evidence>
<reference evidence="3" key="3">
    <citation type="journal article" date="2018" name="Mol. Plant Microbe Interact.">
        <title>Genome sequence resources for the wheat stripe rust pathogen (Puccinia striiformis f. sp. tritici) and the barley stripe rust pathogen (Puccinia striiformis f. sp. hordei).</title>
        <authorList>
            <person name="Xia C."/>
            <person name="Wang M."/>
            <person name="Yin C."/>
            <person name="Cornejo O.E."/>
            <person name="Hulbert S.H."/>
            <person name="Chen X."/>
        </authorList>
    </citation>
    <scope>NUCLEOTIDE SEQUENCE [LARGE SCALE GENOMIC DNA]</scope>
    <source>
        <strain evidence="3">93TX-2</strain>
    </source>
</reference>
<evidence type="ECO:0000256" key="1">
    <source>
        <dbReference type="SAM" id="MobiDB-lite"/>
    </source>
</evidence>